<dbReference type="InterPro" id="IPR046960">
    <property type="entry name" value="PPR_At4g14850-like_plant"/>
</dbReference>
<dbReference type="InterPro" id="IPR032867">
    <property type="entry name" value="DYW_dom"/>
</dbReference>
<dbReference type="FunFam" id="1.25.40.10:FF:000427">
    <property type="entry name" value="Pentatricopeptide repeat-containing protein chloroplastic"/>
    <property type="match status" value="1"/>
</dbReference>
<dbReference type="Pfam" id="PF14432">
    <property type="entry name" value="DYW_deaminase"/>
    <property type="match status" value="1"/>
</dbReference>
<organism evidence="4 5">
    <name type="scientific">Tetracentron sinense</name>
    <name type="common">Spur-leaf</name>
    <dbReference type="NCBI Taxonomy" id="13715"/>
    <lineage>
        <taxon>Eukaryota</taxon>
        <taxon>Viridiplantae</taxon>
        <taxon>Streptophyta</taxon>
        <taxon>Embryophyta</taxon>
        <taxon>Tracheophyta</taxon>
        <taxon>Spermatophyta</taxon>
        <taxon>Magnoliopsida</taxon>
        <taxon>Trochodendrales</taxon>
        <taxon>Trochodendraceae</taxon>
        <taxon>Tetracentron</taxon>
    </lineage>
</organism>
<dbReference type="NCBIfam" id="TIGR00756">
    <property type="entry name" value="PPR"/>
    <property type="match status" value="6"/>
</dbReference>
<dbReference type="Pfam" id="PF20431">
    <property type="entry name" value="E_motif"/>
    <property type="match status" value="1"/>
</dbReference>
<dbReference type="PANTHER" id="PTHR47926:SF507">
    <property type="entry name" value="DYW DOMAIN-CONTAINING PROTEIN"/>
    <property type="match status" value="1"/>
</dbReference>
<proteinExistence type="predicted"/>
<dbReference type="AlphaFoldDB" id="A0A835DE48"/>
<dbReference type="PROSITE" id="PS51375">
    <property type="entry name" value="PPR"/>
    <property type="match status" value="4"/>
</dbReference>
<sequence>MNYVYKLHTRLIKTGLHKDLLSLRELLLSCAASLPESLPYAISVFDRIPSPDTFAWNTIIRCYALSNPSHALCLFSKMRRSGVSPDHFTFPSLLNACARLQRSHELQSLIVKLGFDSDLYVQNALIHSYGCCGSVELAVKMFQEMPHRDLISWSSMITCFANNGCLDEALAVFREMQLTGGIRPDGVTMVTVVSAVSNLGALELGRWVHLFIHRNDLELTVSMGTALIDMYSRCGSIQEAIRVFDEMPSRNVFTWTALIDGLAVHGRSREALGIFYDMKNSGLRPDFNTFTGVLVACSHGGLLEDGWQVFESMRNEYGMEPKLKHYGCMVDLLGRAGLLSEAYEFIERMPIRPNSVVWRTLLGACVNYSNLDLAVRVKERISKLDPYHDGDYVLLSNVYGGAGRWVEKAGVRYSMRESMIGKKPGSSLIEVDQVVHKFVAGDDLHPQSEQIREVLGSIIASVRVSGYAPHTSNVLFDINEEEKEQSLNYHSEKLAVAFAILSFDDRRNIRIVKNLRICRDCHCFMKHVSEVFDKEIIVRDRNRFHHFSKGSCSCRDYW</sequence>
<dbReference type="InterPro" id="IPR046848">
    <property type="entry name" value="E_motif"/>
</dbReference>
<evidence type="ECO:0000259" key="3">
    <source>
        <dbReference type="Pfam" id="PF14432"/>
    </source>
</evidence>
<gene>
    <name evidence="4" type="ORF">HHK36_015968</name>
</gene>
<evidence type="ECO:0000256" key="1">
    <source>
        <dbReference type="ARBA" id="ARBA00022737"/>
    </source>
</evidence>
<accession>A0A835DE48</accession>
<keyword evidence="5" id="KW-1185">Reference proteome</keyword>
<dbReference type="Gene3D" id="1.25.40.10">
    <property type="entry name" value="Tetratricopeptide repeat domain"/>
    <property type="match status" value="4"/>
</dbReference>
<dbReference type="OMA" id="DPYHDGD"/>
<dbReference type="Pfam" id="PF01535">
    <property type="entry name" value="PPR"/>
    <property type="match status" value="3"/>
</dbReference>
<evidence type="ECO:0000313" key="4">
    <source>
        <dbReference type="EMBL" id="KAF8400093.1"/>
    </source>
</evidence>
<reference evidence="4 5" key="1">
    <citation type="submission" date="2020-04" db="EMBL/GenBank/DDBJ databases">
        <title>Plant Genome Project.</title>
        <authorList>
            <person name="Zhang R.-G."/>
        </authorList>
    </citation>
    <scope>NUCLEOTIDE SEQUENCE [LARGE SCALE GENOMIC DNA]</scope>
    <source>
        <strain evidence="4">YNK0</strain>
        <tissue evidence="4">Leaf</tissue>
    </source>
</reference>
<comment type="caution">
    <text evidence="4">The sequence shown here is derived from an EMBL/GenBank/DDBJ whole genome shotgun (WGS) entry which is preliminary data.</text>
</comment>
<dbReference type="InterPro" id="IPR011990">
    <property type="entry name" value="TPR-like_helical_dom_sf"/>
</dbReference>
<dbReference type="FunFam" id="1.25.40.10:FF:000184">
    <property type="entry name" value="Pentatricopeptide repeat-containing protein, chloroplastic"/>
    <property type="match status" value="1"/>
</dbReference>
<dbReference type="Proteomes" id="UP000655225">
    <property type="component" value="Unassembled WGS sequence"/>
</dbReference>
<protein>
    <recommendedName>
        <fullName evidence="3">DYW domain-containing protein</fullName>
    </recommendedName>
</protein>
<feature type="repeat" description="PPR" evidence="2">
    <location>
        <begin position="220"/>
        <end position="250"/>
    </location>
</feature>
<dbReference type="Pfam" id="PF13041">
    <property type="entry name" value="PPR_2"/>
    <property type="match status" value="2"/>
</dbReference>
<feature type="repeat" description="PPR" evidence="2">
    <location>
        <begin position="52"/>
        <end position="85"/>
    </location>
</feature>
<dbReference type="GO" id="GO:0003723">
    <property type="term" value="F:RNA binding"/>
    <property type="evidence" value="ECO:0007669"/>
    <property type="project" value="InterPro"/>
</dbReference>
<evidence type="ECO:0000313" key="5">
    <source>
        <dbReference type="Proteomes" id="UP000655225"/>
    </source>
</evidence>
<dbReference type="GO" id="GO:0008270">
    <property type="term" value="F:zinc ion binding"/>
    <property type="evidence" value="ECO:0007669"/>
    <property type="project" value="InterPro"/>
</dbReference>
<keyword evidence="1" id="KW-0677">Repeat</keyword>
<feature type="repeat" description="PPR" evidence="2">
    <location>
        <begin position="251"/>
        <end position="285"/>
    </location>
</feature>
<name>A0A835DE48_TETSI</name>
<dbReference type="InterPro" id="IPR002885">
    <property type="entry name" value="PPR_rpt"/>
</dbReference>
<dbReference type="Pfam" id="PF20430">
    <property type="entry name" value="Eplus_motif"/>
    <property type="match status" value="1"/>
</dbReference>
<feature type="domain" description="DYW" evidence="3">
    <location>
        <begin position="466"/>
        <end position="558"/>
    </location>
</feature>
<dbReference type="EMBL" id="JABCRI010000010">
    <property type="protein sequence ID" value="KAF8400093.1"/>
    <property type="molecule type" value="Genomic_DNA"/>
</dbReference>
<dbReference type="OrthoDB" id="185373at2759"/>
<dbReference type="GO" id="GO:0009451">
    <property type="term" value="P:RNA modification"/>
    <property type="evidence" value="ECO:0007669"/>
    <property type="project" value="InterPro"/>
</dbReference>
<evidence type="ECO:0000256" key="2">
    <source>
        <dbReference type="PROSITE-ProRule" id="PRU00708"/>
    </source>
</evidence>
<dbReference type="InterPro" id="IPR046849">
    <property type="entry name" value="E2_motif"/>
</dbReference>
<dbReference type="PANTHER" id="PTHR47926">
    <property type="entry name" value="PENTATRICOPEPTIDE REPEAT-CONTAINING PROTEIN"/>
    <property type="match status" value="1"/>
</dbReference>
<feature type="repeat" description="PPR" evidence="2">
    <location>
        <begin position="149"/>
        <end position="183"/>
    </location>
</feature>